<name>A0A7W6RAQ2_9PROT</name>
<accession>A0A7W6RAQ2</accession>
<sequence>MPHALLVIVAAATAGVSMGLGSSPVVRIRAVMINRDAVPLLRDPRVGSVPFASAIPGRMTA</sequence>
<evidence type="ECO:0000313" key="2">
    <source>
        <dbReference type="Proteomes" id="UP000554286"/>
    </source>
</evidence>
<reference evidence="1 2" key="1">
    <citation type="submission" date="2020-08" db="EMBL/GenBank/DDBJ databases">
        <title>Genome sequencing of Purple Non-Sulfur Bacteria from various extreme environments.</title>
        <authorList>
            <person name="Mayer M."/>
        </authorList>
    </citation>
    <scope>NUCLEOTIDE SEQUENCE [LARGE SCALE GENOMIC DNA]</scope>
    <source>
        <strain evidence="1 2">JA131</strain>
    </source>
</reference>
<protein>
    <submittedName>
        <fullName evidence="1">Uncharacterized protein</fullName>
    </submittedName>
</protein>
<gene>
    <name evidence="1" type="ORF">GGD89_000669</name>
</gene>
<dbReference type="EMBL" id="JACIGK010000003">
    <property type="protein sequence ID" value="MBB4265058.1"/>
    <property type="molecule type" value="Genomic_DNA"/>
</dbReference>
<organism evidence="1 2">
    <name type="scientific">Roseospira visakhapatnamensis</name>
    <dbReference type="NCBI Taxonomy" id="390880"/>
    <lineage>
        <taxon>Bacteria</taxon>
        <taxon>Pseudomonadati</taxon>
        <taxon>Pseudomonadota</taxon>
        <taxon>Alphaproteobacteria</taxon>
        <taxon>Rhodospirillales</taxon>
        <taxon>Rhodospirillaceae</taxon>
        <taxon>Roseospira</taxon>
    </lineage>
</organism>
<dbReference type="AlphaFoldDB" id="A0A7W6RAQ2"/>
<evidence type="ECO:0000313" key="1">
    <source>
        <dbReference type="EMBL" id="MBB4265058.1"/>
    </source>
</evidence>
<comment type="caution">
    <text evidence="1">The sequence shown here is derived from an EMBL/GenBank/DDBJ whole genome shotgun (WGS) entry which is preliminary data.</text>
</comment>
<keyword evidence="2" id="KW-1185">Reference proteome</keyword>
<dbReference type="Proteomes" id="UP000554286">
    <property type="component" value="Unassembled WGS sequence"/>
</dbReference>
<proteinExistence type="predicted"/>